<evidence type="ECO:0000256" key="4">
    <source>
        <dbReference type="ARBA" id="ARBA00022692"/>
    </source>
</evidence>
<keyword evidence="5 13" id="KW-1133">Transmembrane helix</keyword>
<feature type="compositionally biased region" description="Low complexity" evidence="12">
    <location>
        <begin position="329"/>
        <end position="342"/>
    </location>
</feature>
<feature type="compositionally biased region" description="Basic and acidic residues" evidence="12">
    <location>
        <begin position="242"/>
        <end position="251"/>
    </location>
</feature>
<dbReference type="RefSeq" id="XP_032835730.1">
    <property type="nucleotide sequence ID" value="XM_032979839.1"/>
</dbReference>
<dbReference type="InterPro" id="IPR017981">
    <property type="entry name" value="GPCR_2-like_7TM"/>
</dbReference>
<evidence type="ECO:0000256" key="2">
    <source>
        <dbReference type="ARBA" id="ARBA00007343"/>
    </source>
</evidence>
<organism evidence="19 20">
    <name type="scientific">Petromyzon marinus</name>
    <name type="common">Sea lamprey</name>
    <dbReference type="NCBI Taxonomy" id="7757"/>
    <lineage>
        <taxon>Eukaryota</taxon>
        <taxon>Metazoa</taxon>
        <taxon>Chordata</taxon>
        <taxon>Craniata</taxon>
        <taxon>Vertebrata</taxon>
        <taxon>Cyclostomata</taxon>
        <taxon>Hyperoartia</taxon>
        <taxon>Petromyzontiformes</taxon>
        <taxon>Petromyzontidae</taxon>
        <taxon>Petromyzon</taxon>
    </lineage>
</organism>
<keyword evidence="19" id="KW-1185">Reference proteome</keyword>
<feature type="compositionally biased region" description="Polar residues" evidence="12">
    <location>
        <begin position="284"/>
        <end position="299"/>
    </location>
</feature>
<keyword evidence="3" id="KW-1003">Cell membrane</keyword>
<keyword evidence="6" id="KW-0297">G-protein coupled receptor</keyword>
<dbReference type="Pfam" id="PF01825">
    <property type="entry name" value="GPS"/>
    <property type="match status" value="1"/>
</dbReference>
<evidence type="ECO:0000259" key="17">
    <source>
        <dbReference type="PROSITE" id="PS50261"/>
    </source>
</evidence>
<dbReference type="InterPro" id="IPR001879">
    <property type="entry name" value="GPCR_2_extracellular_dom"/>
</dbReference>
<keyword evidence="14" id="KW-0732">Signal</keyword>
<evidence type="ECO:0000256" key="14">
    <source>
        <dbReference type="SAM" id="SignalP"/>
    </source>
</evidence>
<feature type="region of interest" description="Disordered" evidence="12">
    <location>
        <begin position="242"/>
        <end position="370"/>
    </location>
</feature>
<dbReference type="InterPro" id="IPR007110">
    <property type="entry name" value="Ig-like_dom"/>
</dbReference>
<feature type="transmembrane region" description="Helical" evidence="13">
    <location>
        <begin position="1236"/>
        <end position="1256"/>
    </location>
</feature>
<feature type="signal peptide" evidence="14">
    <location>
        <begin position="1"/>
        <end position="30"/>
    </location>
</feature>
<dbReference type="InterPro" id="IPR032471">
    <property type="entry name" value="AGRL2-4_GAIN_subdom_A"/>
</dbReference>
<dbReference type="InterPro" id="IPR000832">
    <property type="entry name" value="GPCR_2_secretin-like"/>
</dbReference>
<keyword evidence="10" id="KW-0325">Glycoprotein</keyword>
<evidence type="ECO:0000256" key="12">
    <source>
        <dbReference type="SAM" id="MobiDB-lite"/>
    </source>
</evidence>
<dbReference type="InterPro" id="IPR000203">
    <property type="entry name" value="GPS"/>
</dbReference>
<sequence length="1528" mass="163664">MTVRGIQSWHFKMYIISLGLTLMIPLQVFTLHTGCVQEAGMTLCWCEQGSVWSASMCNSLGPCFLHSASAQGKSPCACVRQSPPDSERCLPATQASSSAGHADPVVRCHGGVPNGALARKEKGEFSDGCGEDSSSGAEEFQGIRRHGEGIITVDGGRERDVHHAEGAAFVGGVKEDGDNRASIVQAERDSVDFVPPRKGHDDVRHSREDRIVPLEGDRVLEAKGEEGEVIRKRRQVLLPVEDRNSDFRDQTDDYDSTDEYETSPMSTSTSSILSSPLSLMTPIGSTNTAGQQTRSSTGQAGPGPSMDSTGMTTATIVDDGDSTGEYEDSTSTAAASTDGDTAMFGSTPADLSQLTKSPPTEVSPLTASTATPQWTSHTVYTTADVDPVTDSTTGSDVTSEIVSASPGVSLIPTPNLSPVTRPDVSLITTPDVSPITNPNVSLITKPDVSPVTRPDVSLITTPDVSPITNPNVSLITKPDVSPVTRPDVSINTMPDVSPITSLASPITIPGGSSVTTSRVSPFTTLGVSSVTNPGITSSTVSPNACKEGSSPIQWRNVNLSDASINEGANVTLTMAEPEVAPESVMWWSNDTVVVNGSVFTLGVAPGKGPTLTIKGINKKHQGVYSCEACVGTVLVKGSVTLPIILAVPVVDIEQSSLPQISVACSEPTTLTCCLTSLEGNMTVTWKNETVQTSSVTASSLCSTYKATISNPCQDTVYTCTFSNEVGATSYAIAVYYIPTNDKTCPSNYPWPETKRNGVAHVRCPPGYRGTALRRCSADGVWGAIFKNCTSNRFTNVEGKVQLMEDGIGNPTELVPQLLAEMKTITQVPEPSSQEQTLLMGDVRSAHASLDKIIHVASARDVRFNKNVSKDFLDSASNLLDGSVKESWSQLEFMGSMDSSSLLQTTEDFTHLIDAEEFFSSARTLGSKKSREDFNLSSSNILMAGSLYRAGETPTAYHQQFKVDEQTSSVYIDSMAISNLTEKSNLTITSMAFTTLMDLLPLRLAPGLASEASSGPPSVGSLVLSTVLSGAQGGNSSSISMNLALRGVEPGAPLKKTPHCSFWDFKLNGSVGGWSTEGCMTSNITDNAVSCICTHTTPFSILRLPETSQVDLTFAIITYVCLSISNVFLIFAVVLESMLLHQNKRYGQESNGEENDDDHGGHHSLSRGIKLNIICALLLSHVWFMVAISNSNPTVCSLSQFFLHLSYLCAFSWLLVQAIHLLLNGNSIYGGSSGRKVMAATFAGGYGLPVLISVITVAATHSQPDSCWLNWDSSNALFALVIPVLLVIAVDLAVAVYVLLRTRLWDHDGQKLQEGGGLLGDSTTGKAWKLLILMTGLAVIWGVGAYFFMPDGNKIPAVTYLFAVLNAIQGVIVVVFNSLLDEEVKQLLNRSMTIVSYEGMKEKDSPLVVSEYDIENNTVDGVYRLQRPNQVTCAICGGLPEVSCTECKQSFCRGCDEKQHERLDRRNHERTMNGGQSNVCGICGKPTEVTCDDCEGSFCSECDDKSHRHPERLFHKRSLRSSSSNLMEM</sequence>
<keyword evidence="11" id="KW-0807">Transducer</keyword>
<dbReference type="SMART" id="SM00303">
    <property type="entry name" value="GPS"/>
    <property type="match status" value="1"/>
</dbReference>
<dbReference type="GO" id="GO:0007189">
    <property type="term" value="P:adenylate cyclase-activating G protein-coupled receptor signaling pathway"/>
    <property type="evidence" value="ECO:0007669"/>
    <property type="project" value="TreeGrafter"/>
</dbReference>
<dbReference type="PROSITE" id="PS50221">
    <property type="entry name" value="GAIN_B"/>
    <property type="match status" value="1"/>
</dbReference>
<dbReference type="GO" id="GO:0004930">
    <property type="term" value="F:G protein-coupled receptor activity"/>
    <property type="evidence" value="ECO:0007669"/>
    <property type="project" value="UniProtKB-KW"/>
</dbReference>
<dbReference type="SMART" id="SM00409">
    <property type="entry name" value="IG"/>
    <property type="match status" value="2"/>
</dbReference>
<feature type="chain" id="PRO_5042521009" evidence="14">
    <location>
        <begin position="31"/>
        <end position="1528"/>
    </location>
</feature>
<dbReference type="InterPro" id="IPR036179">
    <property type="entry name" value="Ig-like_dom_sf"/>
</dbReference>
<dbReference type="KEGG" id="pmrn:116957597"/>
<keyword evidence="4 13" id="KW-0812">Transmembrane</keyword>
<feature type="domain" description="GAIN-B" evidence="15">
    <location>
        <begin position="931"/>
        <end position="1108"/>
    </location>
</feature>
<dbReference type="PROSITE" id="PS50227">
    <property type="entry name" value="G_PROTEIN_RECEP_F2_3"/>
    <property type="match status" value="1"/>
</dbReference>
<feature type="transmembrane region" description="Helical" evidence="13">
    <location>
        <begin position="1200"/>
        <end position="1224"/>
    </location>
</feature>
<dbReference type="GO" id="GO:0007166">
    <property type="term" value="P:cell surface receptor signaling pathway"/>
    <property type="evidence" value="ECO:0007669"/>
    <property type="project" value="InterPro"/>
</dbReference>
<gene>
    <name evidence="20" type="primary">LOC116957597</name>
</gene>
<dbReference type="SUPFAM" id="SSF48726">
    <property type="entry name" value="Immunoglobulin"/>
    <property type="match status" value="1"/>
</dbReference>
<feature type="compositionally biased region" description="Polar residues" evidence="12">
    <location>
        <begin position="306"/>
        <end position="315"/>
    </location>
</feature>
<protein>
    <submittedName>
        <fullName evidence="20">Adhesion G protein-coupled receptor F5-like isoform X1</fullName>
    </submittedName>
</protein>
<dbReference type="PROSITE" id="PS50835">
    <property type="entry name" value="IG_LIKE"/>
    <property type="match status" value="2"/>
</dbReference>
<comment type="subcellular location">
    <subcellularLocation>
        <location evidence="1">Cell membrane</location>
        <topology evidence="1">Multi-pass membrane protein</topology>
    </subcellularLocation>
</comment>
<evidence type="ECO:0000256" key="13">
    <source>
        <dbReference type="SAM" id="Phobius"/>
    </source>
</evidence>
<dbReference type="InterPro" id="IPR013783">
    <property type="entry name" value="Ig-like_fold"/>
</dbReference>
<dbReference type="InterPro" id="IPR056274">
    <property type="entry name" value="Ig_ADGRF3"/>
</dbReference>
<feature type="transmembrane region" description="Helical" evidence="13">
    <location>
        <begin position="1170"/>
        <end position="1188"/>
    </location>
</feature>
<keyword evidence="7 13" id="KW-0472">Membrane</keyword>
<dbReference type="Gene3D" id="1.20.1070.10">
    <property type="entry name" value="Rhodopsin 7-helix transmembrane proteins"/>
    <property type="match status" value="1"/>
</dbReference>
<dbReference type="PANTHER" id="PTHR45813:SF8">
    <property type="entry name" value="IG-LIKE DOMAIN-CONTAINING PROTEIN"/>
    <property type="match status" value="1"/>
</dbReference>
<dbReference type="InterPro" id="IPR051587">
    <property type="entry name" value="Adhesion_GPCR"/>
</dbReference>
<feature type="transmembrane region" description="Helical" evidence="13">
    <location>
        <begin position="1111"/>
        <end position="1134"/>
    </location>
</feature>
<evidence type="ECO:0000256" key="11">
    <source>
        <dbReference type="ARBA" id="ARBA00023224"/>
    </source>
</evidence>
<feature type="transmembrane region" description="Helical" evidence="13">
    <location>
        <begin position="1359"/>
        <end position="1379"/>
    </location>
</feature>
<dbReference type="PANTHER" id="PTHR45813">
    <property type="entry name" value="IG-LIKE DOMAIN-CONTAINING PROTEIN"/>
    <property type="match status" value="1"/>
</dbReference>
<feature type="transmembrane region" description="Helical" evidence="13">
    <location>
        <begin position="1276"/>
        <end position="1299"/>
    </location>
</feature>
<dbReference type="Pfam" id="PF00002">
    <property type="entry name" value="7tm_2"/>
    <property type="match status" value="1"/>
</dbReference>
<dbReference type="PROSITE" id="PS50261">
    <property type="entry name" value="G_PROTEIN_RECEP_F2_4"/>
    <property type="match status" value="1"/>
</dbReference>
<evidence type="ECO:0000256" key="6">
    <source>
        <dbReference type="ARBA" id="ARBA00023040"/>
    </source>
</evidence>
<evidence type="ECO:0000256" key="1">
    <source>
        <dbReference type="ARBA" id="ARBA00004651"/>
    </source>
</evidence>
<evidence type="ECO:0000256" key="5">
    <source>
        <dbReference type="ARBA" id="ARBA00022989"/>
    </source>
</evidence>
<feature type="transmembrane region" description="Helical" evidence="13">
    <location>
        <begin position="1329"/>
        <end position="1347"/>
    </location>
</feature>
<feature type="compositionally biased region" description="Polar residues" evidence="12">
    <location>
        <begin position="349"/>
        <end position="370"/>
    </location>
</feature>
<keyword evidence="9" id="KW-0675">Receptor</keyword>
<feature type="domain" description="G-protein coupled receptors family 2 profile 1" evidence="16">
    <location>
        <begin position="750"/>
        <end position="781"/>
    </location>
</feature>
<dbReference type="InterPro" id="IPR046338">
    <property type="entry name" value="GAIN_dom_sf"/>
</dbReference>
<feature type="domain" description="Ig-like" evidence="18">
    <location>
        <begin position="533"/>
        <end position="628"/>
    </location>
</feature>
<dbReference type="InterPro" id="IPR036445">
    <property type="entry name" value="GPCR_2_extracell_dom_sf"/>
</dbReference>
<dbReference type="InterPro" id="IPR003599">
    <property type="entry name" value="Ig_sub"/>
</dbReference>
<evidence type="ECO:0000259" key="15">
    <source>
        <dbReference type="PROSITE" id="PS50221"/>
    </source>
</evidence>
<name>A0AAJ7XIM6_PETMA</name>
<dbReference type="Pfam" id="PF16489">
    <property type="entry name" value="GAIN"/>
    <property type="match status" value="1"/>
</dbReference>
<evidence type="ECO:0000313" key="20">
    <source>
        <dbReference type="RefSeq" id="XP_032835730.1"/>
    </source>
</evidence>
<accession>A0AAJ7XIM6</accession>
<evidence type="ECO:0000259" key="16">
    <source>
        <dbReference type="PROSITE" id="PS50227"/>
    </source>
</evidence>
<dbReference type="Gene3D" id="4.10.1240.10">
    <property type="entry name" value="GPCR, family 2, extracellular hormone receptor domain"/>
    <property type="match status" value="1"/>
</dbReference>
<reference evidence="20" key="1">
    <citation type="submission" date="2025-08" db="UniProtKB">
        <authorList>
            <consortium name="RefSeq"/>
        </authorList>
    </citation>
    <scope>IDENTIFICATION</scope>
    <source>
        <tissue evidence="20">Sperm</tissue>
    </source>
</reference>
<dbReference type="Gene3D" id="2.60.220.50">
    <property type="match status" value="1"/>
</dbReference>
<dbReference type="Pfam" id="PF24528">
    <property type="entry name" value="Ig_ADGRF3"/>
    <property type="match status" value="1"/>
</dbReference>
<evidence type="ECO:0000313" key="19">
    <source>
        <dbReference type="Proteomes" id="UP001318040"/>
    </source>
</evidence>
<evidence type="ECO:0000256" key="3">
    <source>
        <dbReference type="ARBA" id="ARBA00022475"/>
    </source>
</evidence>
<proteinExistence type="inferred from homology"/>
<dbReference type="Gene3D" id="2.60.40.10">
    <property type="entry name" value="Immunoglobulins"/>
    <property type="match status" value="1"/>
</dbReference>
<feature type="compositionally biased region" description="Low complexity" evidence="12">
    <location>
        <begin position="262"/>
        <end position="283"/>
    </location>
</feature>
<dbReference type="Proteomes" id="UP001318040">
    <property type="component" value="Chromosome 78"/>
</dbReference>
<evidence type="ECO:0000256" key="10">
    <source>
        <dbReference type="ARBA" id="ARBA00023180"/>
    </source>
</evidence>
<evidence type="ECO:0000256" key="7">
    <source>
        <dbReference type="ARBA" id="ARBA00023136"/>
    </source>
</evidence>
<dbReference type="Gene3D" id="3.30.160.60">
    <property type="entry name" value="Classic Zinc Finger"/>
    <property type="match status" value="1"/>
</dbReference>
<feature type="compositionally biased region" description="Acidic residues" evidence="12">
    <location>
        <begin position="318"/>
        <end position="328"/>
    </location>
</feature>
<feature type="domain" description="Ig-like" evidence="18">
    <location>
        <begin position="642"/>
        <end position="733"/>
    </location>
</feature>
<keyword evidence="8" id="KW-1015">Disulfide bond</keyword>
<evidence type="ECO:0000256" key="8">
    <source>
        <dbReference type="ARBA" id="ARBA00023157"/>
    </source>
</evidence>
<dbReference type="Gene3D" id="1.25.40.610">
    <property type="match status" value="1"/>
</dbReference>
<evidence type="ECO:0000256" key="9">
    <source>
        <dbReference type="ARBA" id="ARBA00023170"/>
    </source>
</evidence>
<comment type="similarity">
    <text evidence="2">Belongs to the G-protein coupled receptor 2 family. Adhesion G-protein coupled receptor (ADGR) subfamily.</text>
</comment>
<feature type="compositionally biased region" description="Acidic residues" evidence="12">
    <location>
        <begin position="252"/>
        <end position="261"/>
    </location>
</feature>
<dbReference type="InterPro" id="IPR057244">
    <property type="entry name" value="GAIN_B"/>
</dbReference>
<dbReference type="GO" id="GO:0005886">
    <property type="term" value="C:plasma membrane"/>
    <property type="evidence" value="ECO:0007669"/>
    <property type="project" value="UniProtKB-SubCell"/>
</dbReference>
<evidence type="ECO:0000259" key="18">
    <source>
        <dbReference type="PROSITE" id="PS50835"/>
    </source>
</evidence>
<feature type="domain" description="G-protein coupled receptors family 2 profile 2" evidence="17">
    <location>
        <begin position="1113"/>
        <end position="1380"/>
    </location>
</feature>